<dbReference type="GO" id="GO:0030424">
    <property type="term" value="C:axon"/>
    <property type="evidence" value="ECO:0007669"/>
    <property type="project" value="TreeGrafter"/>
</dbReference>
<feature type="transmembrane region" description="Helical" evidence="7">
    <location>
        <begin position="108"/>
        <end position="133"/>
    </location>
</feature>
<dbReference type="GO" id="GO:0043025">
    <property type="term" value="C:neuronal cell body"/>
    <property type="evidence" value="ECO:0007669"/>
    <property type="project" value="TreeGrafter"/>
</dbReference>
<feature type="transmembrane region" description="Helical" evidence="7">
    <location>
        <begin position="166"/>
        <end position="187"/>
    </location>
</feature>
<feature type="transmembrane region" description="Helical" evidence="7">
    <location>
        <begin position="65"/>
        <end position="88"/>
    </location>
</feature>
<evidence type="ECO:0000313" key="9">
    <source>
        <dbReference type="Proteomes" id="UP000820818"/>
    </source>
</evidence>
<dbReference type="PANTHER" id="PTHR21143:SF133">
    <property type="entry name" value="GUSTATORY AND PHEROMONE RECEPTOR 32A-RELATED"/>
    <property type="match status" value="1"/>
</dbReference>
<keyword evidence="6" id="KW-0675">Receptor</keyword>
<keyword evidence="2" id="KW-1003">Cell membrane</keyword>
<sequence>MAKNGRITVVVRPSKLSSSTTNRHQRIHPTRSTSLNFDWSLKPMTLWLQLFGIQPPIINKEKRDLLLVPVTIFFYLLTIGCNAFVMSQTKWIVETRNYTSITQDWNSIINQVNYCFLTTTTHSALLFASYLMSWSRLTGLLQRLEQCAQFDNSHYKKFRRIFRTGSWFVSIEIAIELVETLIDRLWISGVVTSLPTPHVVVSALNMVSLIFPYLGSILFCSLGWMASVLFQIMAEEIDSTKLEANDDCLVVASFIDEWRRRYFIIVEFVDEISRHFGFLLLVITASEFVRMTNTSFHLLTEFLGHQWTLSTILVAVDYIKETLCFCFLVYVPSRIYYEANDMIRKLRLIDVNDVSVQNQMRCLSDEMIQSLPSVKPMGMIHANLQLIPTLMGTTLTYLIILCQFQSLETIDNKT</sequence>
<name>A0AAD5KZM5_9CRUS</name>
<evidence type="ECO:0000256" key="6">
    <source>
        <dbReference type="ARBA" id="ARBA00023170"/>
    </source>
</evidence>
<organism evidence="8 9">
    <name type="scientific">Daphnia sinensis</name>
    <dbReference type="NCBI Taxonomy" id="1820382"/>
    <lineage>
        <taxon>Eukaryota</taxon>
        <taxon>Metazoa</taxon>
        <taxon>Ecdysozoa</taxon>
        <taxon>Arthropoda</taxon>
        <taxon>Crustacea</taxon>
        <taxon>Branchiopoda</taxon>
        <taxon>Diplostraca</taxon>
        <taxon>Cladocera</taxon>
        <taxon>Anomopoda</taxon>
        <taxon>Daphniidae</taxon>
        <taxon>Daphnia</taxon>
        <taxon>Daphnia similis group</taxon>
    </lineage>
</organism>
<evidence type="ECO:0000313" key="8">
    <source>
        <dbReference type="EMBL" id="KAI9562554.1"/>
    </source>
</evidence>
<proteinExistence type="predicted"/>
<evidence type="ECO:0000256" key="5">
    <source>
        <dbReference type="ARBA" id="ARBA00023136"/>
    </source>
</evidence>
<dbReference type="Proteomes" id="UP000820818">
    <property type="component" value="Linkage Group LG2"/>
</dbReference>
<evidence type="ECO:0008006" key="10">
    <source>
        <dbReference type="Google" id="ProtNLM"/>
    </source>
</evidence>
<feature type="transmembrane region" description="Helical" evidence="7">
    <location>
        <begin position="207"/>
        <end position="232"/>
    </location>
</feature>
<dbReference type="Pfam" id="PF08395">
    <property type="entry name" value="7tm_7"/>
    <property type="match status" value="1"/>
</dbReference>
<gene>
    <name evidence="8" type="ORF">GHT06_010007</name>
</gene>
<evidence type="ECO:0000256" key="3">
    <source>
        <dbReference type="ARBA" id="ARBA00022692"/>
    </source>
</evidence>
<evidence type="ECO:0000256" key="4">
    <source>
        <dbReference type="ARBA" id="ARBA00022989"/>
    </source>
</evidence>
<dbReference type="AlphaFoldDB" id="A0AAD5KZM5"/>
<evidence type="ECO:0000256" key="1">
    <source>
        <dbReference type="ARBA" id="ARBA00004651"/>
    </source>
</evidence>
<evidence type="ECO:0000256" key="7">
    <source>
        <dbReference type="SAM" id="Phobius"/>
    </source>
</evidence>
<accession>A0AAD5KZM5</accession>
<keyword evidence="5 7" id="KW-0472">Membrane</keyword>
<reference evidence="8 9" key="1">
    <citation type="submission" date="2022-05" db="EMBL/GenBank/DDBJ databases">
        <title>A multi-omics perspective on studying reproductive biology in Daphnia sinensis.</title>
        <authorList>
            <person name="Jia J."/>
        </authorList>
    </citation>
    <scope>NUCLEOTIDE SEQUENCE [LARGE SCALE GENOMIC DNA]</scope>
    <source>
        <strain evidence="8 9">WSL</strain>
    </source>
</reference>
<protein>
    <recommendedName>
        <fullName evidence="10">Gustatory receptor</fullName>
    </recommendedName>
</protein>
<keyword evidence="9" id="KW-1185">Reference proteome</keyword>
<dbReference type="EMBL" id="WJBH02000002">
    <property type="protein sequence ID" value="KAI9562554.1"/>
    <property type="molecule type" value="Genomic_DNA"/>
</dbReference>
<keyword evidence="3 7" id="KW-0812">Transmembrane</keyword>
<dbReference type="PANTHER" id="PTHR21143">
    <property type="entry name" value="INVERTEBRATE GUSTATORY RECEPTOR"/>
    <property type="match status" value="1"/>
</dbReference>
<dbReference type="GO" id="GO:0007635">
    <property type="term" value="P:chemosensory behavior"/>
    <property type="evidence" value="ECO:0007669"/>
    <property type="project" value="TreeGrafter"/>
</dbReference>
<evidence type="ECO:0000256" key="2">
    <source>
        <dbReference type="ARBA" id="ARBA00022475"/>
    </source>
</evidence>
<dbReference type="GO" id="GO:0050909">
    <property type="term" value="P:sensory perception of taste"/>
    <property type="evidence" value="ECO:0007669"/>
    <property type="project" value="InterPro"/>
</dbReference>
<comment type="subcellular location">
    <subcellularLocation>
        <location evidence="1">Cell membrane</location>
        <topology evidence="1">Multi-pass membrane protein</topology>
    </subcellularLocation>
</comment>
<dbReference type="GO" id="GO:0030425">
    <property type="term" value="C:dendrite"/>
    <property type="evidence" value="ECO:0007669"/>
    <property type="project" value="TreeGrafter"/>
</dbReference>
<keyword evidence="4 7" id="KW-1133">Transmembrane helix</keyword>
<comment type="caution">
    <text evidence="8">The sequence shown here is derived from an EMBL/GenBank/DDBJ whole genome shotgun (WGS) entry which is preliminary data.</text>
</comment>
<dbReference type="GO" id="GO:0008049">
    <property type="term" value="P:male courtship behavior"/>
    <property type="evidence" value="ECO:0007669"/>
    <property type="project" value="TreeGrafter"/>
</dbReference>
<dbReference type="GO" id="GO:0005886">
    <property type="term" value="C:plasma membrane"/>
    <property type="evidence" value="ECO:0007669"/>
    <property type="project" value="UniProtKB-SubCell"/>
</dbReference>
<dbReference type="InterPro" id="IPR013604">
    <property type="entry name" value="7TM_chemorcpt"/>
</dbReference>